<dbReference type="PANTHER" id="PTHR24321">
    <property type="entry name" value="DEHYDROGENASES, SHORT CHAIN"/>
    <property type="match status" value="1"/>
</dbReference>
<dbReference type="PRINTS" id="PR00081">
    <property type="entry name" value="GDHRDH"/>
</dbReference>
<comment type="caution">
    <text evidence="3">The sequence shown here is derived from an EMBL/GenBank/DDBJ whole genome shotgun (WGS) entry which is preliminary data.</text>
</comment>
<evidence type="ECO:0000313" key="4">
    <source>
        <dbReference type="Proteomes" id="UP000319094"/>
    </source>
</evidence>
<keyword evidence="4" id="KW-1185">Reference proteome</keyword>
<dbReference type="InterPro" id="IPR036291">
    <property type="entry name" value="NAD(P)-bd_dom_sf"/>
</dbReference>
<dbReference type="EMBL" id="VFON01000001">
    <property type="protein sequence ID" value="TQL43274.1"/>
    <property type="molecule type" value="Genomic_DNA"/>
</dbReference>
<dbReference type="InterPro" id="IPR002347">
    <property type="entry name" value="SDR_fam"/>
</dbReference>
<protein>
    <submittedName>
        <fullName evidence="3">NAD(P)-dependent dehydrogenase (Short-subunit alcohol dehydrogenase family)</fullName>
    </submittedName>
</protein>
<dbReference type="Pfam" id="PF13561">
    <property type="entry name" value="adh_short_C2"/>
    <property type="match status" value="1"/>
</dbReference>
<dbReference type="AlphaFoldDB" id="A0A542Y5B4"/>
<accession>A0A542Y5B4</accession>
<dbReference type="Gene3D" id="3.40.50.720">
    <property type="entry name" value="NAD(P)-binding Rossmann-like Domain"/>
    <property type="match status" value="1"/>
</dbReference>
<evidence type="ECO:0000256" key="1">
    <source>
        <dbReference type="ARBA" id="ARBA00006484"/>
    </source>
</evidence>
<dbReference type="OrthoDB" id="3676637at2"/>
<keyword evidence="2" id="KW-0560">Oxidoreductase</keyword>
<reference evidence="3 4" key="1">
    <citation type="submission" date="2019-06" db="EMBL/GenBank/DDBJ databases">
        <title>Sequencing the genomes of 1000 actinobacteria strains.</title>
        <authorList>
            <person name="Klenk H.-P."/>
        </authorList>
    </citation>
    <scope>NUCLEOTIDE SEQUENCE [LARGE SCALE GENOMIC DNA]</scope>
    <source>
        <strain evidence="3 4">DSM 8803</strain>
    </source>
</reference>
<evidence type="ECO:0000256" key="2">
    <source>
        <dbReference type="ARBA" id="ARBA00023002"/>
    </source>
</evidence>
<organism evidence="3 4">
    <name type="scientific">Leucobacter komagatae</name>
    <dbReference type="NCBI Taxonomy" id="55969"/>
    <lineage>
        <taxon>Bacteria</taxon>
        <taxon>Bacillati</taxon>
        <taxon>Actinomycetota</taxon>
        <taxon>Actinomycetes</taxon>
        <taxon>Micrococcales</taxon>
        <taxon>Microbacteriaceae</taxon>
        <taxon>Leucobacter</taxon>
    </lineage>
</organism>
<dbReference type="PANTHER" id="PTHR24321:SF8">
    <property type="entry name" value="ESTRADIOL 17-BETA-DEHYDROGENASE 8-RELATED"/>
    <property type="match status" value="1"/>
</dbReference>
<gene>
    <name evidence="3" type="ORF">FB468_1292</name>
</gene>
<comment type="similarity">
    <text evidence="1">Belongs to the short-chain dehydrogenases/reductases (SDR) family.</text>
</comment>
<sequence>MTRTYVVTGSASGIGATTAQTLRDRGDRVIGIDLKGAEVEADLSTHDGRIDAAARATELAGGVIDGVIACAGISAPIAKTISINYFGVTELLEALRPALAAAEAPRAAVVSSMASLQPNSKEMVEAALAGDEAKTLEIADAVVAQGPEVGYLVYPSSKRAIARWVRREAVTPEWAGAGIALNAVAPGTVVTPMTEQLLATEEGRAMVDAAVPMPLNSHQPAQSIADVLVWLTDANNTHMAGQVIYCDGGADASLRGDDIWSWNDQ</sequence>
<dbReference type="RefSeq" id="WP_141886619.1">
    <property type="nucleotide sequence ID" value="NZ_BAAAUY010000010.1"/>
</dbReference>
<proteinExistence type="inferred from homology"/>
<dbReference type="Proteomes" id="UP000319094">
    <property type="component" value="Unassembled WGS sequence"/>
</dbReference>
<dbReference type="GO" id="GO:0016491">
    <property type="term" value="F:oxidoreductase activity"/>
    <property type="evidence" value="ECO:0007669"/>
    <property type="project" value="UniProtKB-KW"/>
</dbReference>
<dbReference type="SUPFAM" id="SSF51735">
    <property type="entry name" value="NAD(P)-binding Rossmann-fold domains"/>
    <property type="match status" value="1"/>
</dbReference>
<name>A0A542Y5B4_9MICO</name>
<evidence type="ECO:0000313" key="3">
    <source>
        <dbReference type="EMBL" id="TQL43274.1"/>
    </source>
</evidence>
<dbReference type="Pfam" id="PF00106">
    <property type="entry name" value="adh_short"/>
    <property type="match status" value="1"/>
</dbReference>